<accession>A0A7J7NDH0</accession>
<dbReference type="EMBL" id="JACGCM010000855">
    <property type="protein sequence ID" value="KAF6165281.1"/>
    <property type="molecule type" value="Genomic_DNA"/>
</dbReference>
<dbReference type="OrthoDB" id="1716112at2759"/>
<name>A0A7J7NDH0_9MAGN</name>
<dbReference type="Proteomes" id="UP000541444">
    <property type="component" value="Unassembled WGS sequence"/>
</dbReference>
<comment type="caution">
    <text evidence="1">The sequence shown here is derived from an EMBL/GenBank/DDBJ whole genome shotgun (WGS) entry which is preliminary data.</text>
</comment>
<dbReference type="AlphaFoldDB" id="A0A7J7NDH0"/>
<keyword evidence="2" id="KW-1185">Reference proteome</keyword>
<dbReference type="PANTHER" id="PTHR31385">
    <property type="entry name" value="PUTATIVE (DUF220)-RELATED"/>
    <property type="match status" value="1"/>
</dbReference>
<gene>
    <name evidence="1" type="ORF">GIB67_042697</name>
</gene>
<sequence>MDDTKEGRSILSFHDTKKTKIPKAFDLALLVQIPQKLQNCLKSQLNKFSKLNNRETNSTLPKENHAALEVNLVKQLKAWKENPNWVDQPPEIKVSVPKGSLCNLNVKVKVGLPPDAIYDIVIDPDNRRVFKNIKVIAIFN</sequence>
<organism evidence="1 2">
    <name type="scientific">Kingdonia uniflora</name>
    <dbReference type="NCBI Taxonomy" id="39325"/>
    <lineage>
        <taxon>Eukaryota</taxon>
        <taxon>Viridiplantae</taxon>
        <taxon>Streptophyta</taxon>
        <taxon>Embryophyta</taxon>
        <taxon>Tracheophyta</taxon>
        <taxon>Spermatophyta</taxon>
        <taxon>Magnoliopsida</taxon>
        <taxon>Ranunculales</taxon>
        <taxon>Circaeasteraceae</taxon>
        <taxon>Kingdonia</taxon>
    </lineage>
</organism>
<evidence type="ECO:0000313" key="1">
    <source>
        <dbReference type="EMBL" id="KAF6165281.1"/>
    </source>
</evidence>
<dbReference type="PANTHER" id="PTHR31385:SF1">
    <property type="entry name" value="PUTATIVE (DUF220)-RELATED"/>
    <property type="match status" value="1"/>
</dbReference>
<evidence type="ECO:0000313" key="2">
    <source>
        <dbReference type="Proteomes" id="UP000541444"/>
    </source>
</evidence>
<reference evidence="1 2" key="1">
    <citation type="journal article" date="2020" name="IScience">
        <title>Genome Sequencing of the Endangered Kingdonia uniflora (Circaeasteraceae, Ranunculales) Reveals Potential Mechanisms of Evolutionary Specialization.</title>
        <authorList>
            <person name="Sun Y."/>
            <person name="Deng T."/>
            <person name="Zhang A."/>
            <person name="Moore M.J."/>
            <person name="Landis J.B."/>
            <person name="Lin N."/>
            <person name="Zhang H."/>
            <person name="Zhang X."/>
            <person name="Huang J."/>
            <person name="Zhang X."/>
            <person name="Sun H."/>
            <person name="Wang H."/>
        </authorList>
    </citation>
    <scope>NUCLEOTIDE SEQUENCE [LARGE SCALE GENOMIC DNA]</scope>
    <source>
        <strain evidence="1">TB1705</strain>
        <tissue evidence="1">Leaf</tissue>
    </source>
</reference>
<proteinExistence type="predicted"/>
<protein>
    <submittedName>
        <fullName evidence="1">Uncharacterized protein</fullName>
    </submittedName>
</protein>